<proteinExistence type="inferred from homology"/>
<dbReference type="Gene3D" id="3.30.250.20">
    <property type="entry name" value="L1 transposable element, C-terminal domain"/>
    <property type="match status" value="1"/>
</dbReference>
<dbReference type="GeneTree" id="ENSGT01150000286982"/>
<dbReference type="Pfam" id="PF17490">
    <property type="entry name" value="Tnp_22_dsRBD"/>
    <property type="match status" value="1"/>
</dbReference>
<dbReference type="FunFam" id="3.30.70.1820:FF:000002">
    <property type="entry name" value="LINE-1 retrotransposable element ORF1 protein"/>
    <property type="match status" value="1"/>
</dbReference>
<name>A0A7N5KAX2_AILME</name>
<feature type="coiled-coil region" evidence="2">
    <location>
        <begin position="29"/>
        <end position="88"/>
    </location>
</feature>
<sequence length="277" mass="31840">MDMDITKLSEMEFRVTMFKMTCRLEKSINENVNENIESLRVEMRANLAEIKNSMSQMQSKLEALTARVTEAEERVSELEDGLVEEKTKIEAGLKKIHAHECRLREITDSMKRSNVRIIGIPEGVEKNRGLEEIFEQIVAENFPNLARETSIRVQEAERTPSKLNQDKPTPRHVIVQFANIRSKDTVLKAARAKKFLTYQGKGIRITSDLSTETWNERKAWGGIFKALSEKNMQPRILYPAKLSFRIDGEIKTFQNRQSLTNFVTTKPALQEILRGAL</sequence>
<feature type="domain" description="L1 transposable element RRM" evidence="3">
    <location>
        <begin position="112"/>
        <end position="208"/>
    </location>
</feature>
<organism evidence="5 6">
    <name type="scientific">Ailuropoda melanoleuca</name>
    <name type="common">Giant panda</name>
    <dbReference type="NCBI Taxonomy" id="9646"/>
    <lineage>
        <taxon>Eukaryota</taxon>
        <taxon>Metazoa</taxon>
        <taxon>Chordata</taxon>
        <taxon>Craniata</taxon>
        <taxon>Vertebrata</taxon>
        <taxon>Euteleostomi</taxon>
        <taxon>Mammalia</taxon>
        <taxon>Eutheria</taxon>
        <taxon>Laurasiatheria</taxon>
        <taxon>Carnivora</taxon>
        <taxon>Caniformia</taxon>
        <taxon>Ursidae</taxon>
        <taxon>Ailuropoda</taxon>
    </lineage>
</organism>
<evidence type="ECO:0000259" key="4">
    <source>
        <dbReference type="Pfam" id="PF17490"/>
    </source>
</evidence>
<dbReference type="PANTHER" id="PTHR11505">
    <property type="entry name" value="L1 TRANSPOSABLE ELEMENT-RELATED"/>
    <property type="match status" value="1"/>
</dbReference>
<keyword evidence="6" id="KW-1185">Reference proteome</keyword>
<evidence type="ECO:0000313" key="6">
    <source>
        <dbReference type="Proteomes" id="UP000008912"/>
    </source>
</evidence>
<evidence type="ECO:0000259" key="3">
    <source>
        <dbReference type="Pfam" id="PF02994"/>
    </source>
</evidence>
<dbReference type="Gene3D" id="3.30.70.1820">
    <property type="entry name" value="L1 transposable element, RRM domain"/>
    <property type="match status" value="1"/>
</dbReference>
<evidence type="ECO:0000313" key="5">
    <source>
        <dbReference type="Ensembl" id="ENSAMEP00000037481.1"/>
    </source>
</evidence>
<accession>A0A7N5KAX2</accession>
<dbReference type="Pfam" id="PF02994">
    <property type="entry name" value="Transposase_22"/>
    <property type="match status" value="1"/>
</dbReference>
<reference evidence="5 6" key="1">
    <citation type="journal article" date="2010" name="Nature">
        <title>The sequence and de novo assembly of the giant panda genome.</title>
        <authorList>
            <person name="Li R."/>
            <person name="Fan W."/>
            <person name="Tian G."/>
            <person name="Zhu H."/>
            <person name="He L."/>
            <person name="Cai J."/>
            <person name="Huang Q."/>
            <person name="Cai Q."/>
            <person name="Li B."/>
            <person name="Bai Y."/>
            <person name="Zhang Z."/>
            <person name="Zhang Y."/>
            <person name="Wang W."/>
            <person name="Li J."/>
            <person name="Wei F."/>
            <person name="Li H."/>
            <person name="Jian M."/>
            <person name="Li J."/>
            <person name="Zhang Z."/>
            <person name="Nielsen R."/>
            <person name="Li D."/>
            <person name="Gu W."/>
            <person name="Yang Z."/>
            <person name="Xuan Z."/>
            <person name="Ryder O.A."/>
            <person name="Leung F.C."/>
            <person name="Zhou Y."/>
            <person name="Cao J."/>
            <person name="Sun X."/>
            <person name="Fu Y."/>
            <person name="Fang X."/>
            <person name="Guo X."/>
            <person name="Wang B."/>
            <person name="Hou R."/>
            <person name="Shen F."/>
            <person name="Mu B."/>
            <person name="Ni P."/>
            <person name="Lin R."/>
            <person name="Qian W."/>
            <person name="Wang G."/>
            <person name="Yu C."/>
            <person name="Nie W."/>
            <person name="Wang J."/>
            <person name="Wu Z."/>
            <person name="Liang H."/>
            <person name="Min J."/>
            <person name="Wu Q."/>
            <person name="Cheng S."/>
            <person name="Ruan J."/>
            <person name="Wang M."/>
            <person name="Shi Z."/>
            <person name="Wen M."/>
            <person name="Liu B."/>
            <person name="Ren X."/>
            <person name="Zheng H."/>
            <person name="Dong D."/>
            <person name="Cook K."/>
            <person name="Shan G."/>
            <person name="Zhang H."/>
            <person name="Kosiol C."/>
            <person name="Xie X."/>
            <person name="Lu Z."/>
            <person name="Zheng H."/>
            <person name="Li Y."/>
            <person name="Steiner C.C."/>
            <person name="Lam T.T."/>
            <person name="Lin S."/>
            <person name="Zhang Q."/>
            <person name="Li G."/>
            <person name="Tian J."/>
            <person name="Gong T."/>
            <person name="Liu H."/>
            <person name="Zhang D."/>
            <person name="Fang L."/>
            <person name="Ye C."/>
            <person name="Zhang J."/>
            <person name="Hu W."/>
            <person name="Xu A."/>
            <person name="Ren Y."/>
            <person name="Zhang G."/>
            <person name="Bruford M.W."/>
            <person name="Li Q."/>
            <person name="Ma L."/>
            <person name="Guo Y."/>
            <person name="An N."/>
            <person name="Hu Y."/>
            <person name="Zheng Y."/>
            <person name="Shi Y."/>
            <person name="Li Z."/>
            <person name="Liu Q."/>
            <person name="Chen Y."/>
            <person name="Zhao J."/>
            <person name="Qu N."/>
            <person name="Zhao S."/>
            <person name="Tian F."/>
            <person name="Wang X."/>
            <person name="Wang H."/>
            <person name="Xu L."/>
            <person name="Liu X."/>
            <person name="Vinar T."/>
            <person name="Wang Y."/>
            <person name="Lam T.W."/>
            <person name="Yiu S.M."/>
            <person name="Liu S."/>
            <person name="Zhang H."/>
            <person name="Li D."/>
            <person name="Huang Y."/>
            <person name="Wang X."/>
            <person name="Yang G."/>
            <person name="Jiang Z."/>
            <person name="Wang J."/>
            <person name="Qin N."/>
            <person name="Li L."/>
            <person name="Li J."/>
            <person name="Bolund L."/>
            <person name="Kristiansen K."/>
            <person name="Wong G.K."/>
            <person name="Olson M."/>
            <person name="Zhang X."/>
            <person name="Li S."/>
            <person name="Yang H."/>
            <person name="Wang J."/>
            <person name="Wang J."/>
        </authorList>
    </citation>
    <scope>NUCLEOTIDE SEQUENCE [LARGE SCALE GENOMIC DNA]</scope>
</reference>
<reference evidence="5" key="2">
    <citation type="submission" date="2025-08" db="UniProtKB">
        <authorList>
            <consortium name="Ensembl"/>
        </authorList>
    </citation>
    <scope>IDENTIFICATION</scope>
</reference>
<dbReference type="InParanoid" id="A0A7N5KAX2"/>
<evidence type="ECO:0008006" key="7">
    <source>
        <dbReference type="Google" id="ProtNLM"/>
    </source>
</evidence>
<dbReference type="InterPro" id="IPR042566">
    <property type="entry name" value="L1_C"/>
</dbReference>
<dbReference type="InterPro" id="IPR004244">
    <property type="entry name" value="Transposase_22"/>
</dbReference>
<dbReference type="Proteomes" id="UP000008912">
    <property type="component" value="Unassembled WGS sequence"/>
</dbReference>
<keyword evidence="2" id="KW-0175">Coiled coil</keyword>
<evidence type="ECO:0000256" key="2">
    <source>
        <dbReference type="SAM" id="Coils"/>
    </source>
</evidence>
<comment type="similarity">
    <text evidence="1">Belongs to the transposase 22 family.</text>
</comment>
<dbReference type="AlphaFoldDB" id="A0A7N5KAX2"/>
<protein>
    <recommendedName>
        <fullName evidence="7">L1 transposable element RRM domain-containing protein</fullName>
    </recommendedName>
</protein>
<dbReference type="InterPro" id="IPR043636">
    <property type="entry name" value="L1_RRM_dom"/>
</dbReference>
<dbReference type="InterPro" id="IPR035300">
    <property type="entry name" value="L1_dsRBD"/>
</dbReference>
<dbReference type="Gene3D" id="1.20.5.390">
    <property type="entry name" value="L1 transposable element, trimerization domain"/>
    <property type="match status" value="1"/>
</dbReference>
<dbReference type="Ensembl" id="ENSAMET00000041046.1">
    <property type="protein sequence ID" value="ENSAMEP00000037481.1"/>
    <property type="gene ID" value="ENSAMEG00000025079.1"/>
</dbReference>
<feature type="domain" description="L1 transposable element dsRBD-like" evidence="4">
    <location>
        <begin position="212"/>
        <end position="274"/>
    </location>
</feature>
<reference evidence="5" key="3">
    <citation type="submission" date="2025-09" db="UniProtKB">
        <authorList>
            <consortium name="Ensembl"/>
        </authorList>
    </citation>
    <scope>IDENTIFICATION</scope>
</reference>
<evidence type="ECO:0000256" key="1">
    <source>
        <dbReference type="ARBA" id="ARBA00061640"/>
    </source>
</evidence>